<feature type="transmembrane region" description="Helical" evidence="1">
    <location>
        <begin position="368"/>
        <end position="390"/>
    </location>
</feature>
<evidence type="ECO:0000313" key="3">
    <source>
        <dbReference type="Proteomes" id="UP000005627"/>
    </source>
</evidence>
<dbReference type="GO" id="GO:0015677">
    <property type="term" value="P:copper ion import"/>
    <property type="evidence" value="ECO:0007669"/>
    <property type="project" value="EnsemblFungi"/>
</dbReference>
<dbReference type="HOGENOM" id="CLU_028340_0_0_1"/>
<dbReference type="GO" id="GO:0005381">
    <property type="term" value="F:iron ion transmembrane transporter activity"/>
    <property type="evidence" value="ECO:0007669"/>
    <property type="project" value="EnsemblFungi"/>
</dbReference>
<keyword evidence="1" id="KW-0472">Membrane</keyword>
<keyword evidence="3" id="KW-1185">Reference proteome</keyword>
<keyword evidence="1" id="KW-0812">Transmembrane</keyword>
<organism evidence="2 3">
    <name type="scientific">Torulaspora delbrueckii</name>
    <name type="common">Yeast</name>
    <name type="synonym">Candida colliculosa</name>
    <dbReference type="NCBI Taxonomy" id="4950"/>
    <lineage>
        <taxon>Eukaryota</taxon>
        <taxon>Fungi</taxon>
        <taxon>Dikarya</taxon>
        <taxon>Ascomycota</taxon>
        <taxon>Saccharomycotina</taxon>
        <taxon>Saccharomycetes</taxon>
        <taxon>Saccharomycetales</taxon>
        <taxon>Saccharomycetaceae</taxon>
        <taxon>Torulaspora</taxon>
    </lineage>
</organism>
<feature type="transmembrane region" description="Helical" evidence="1">
    <location>
        <begin position="512"/>
        <end position="532"/>
    </location>
</feature>
<gene>
    <name evidence="2" type="primary">TDEL0B00500</name>
    <name evidence="2" type="ORF">TDEL_0B00500</name>
</gene>
<dbReference type="KEGG" id="tdl:TDEL_0B00500"/>
<feature type="transmembrane region" description="Helical" evidence="1">
    <location>
        <begin position="120"/>
        <end position="139"/>
    </location>
</feature>
<dbReference type="GeneID" id="11503286"/>
<accession>G8ZNI5</accession>
<dbReference type="STRING" id="1076872.G8ZNI5"/>
<dbReference type="GO" id="GO:0005375">
    <property type="term" value="F:copper ion transmembrane transporter activity"/>
    <property type="evidence" value="ECO:0007669"/>
    <property type="project" value="EnsemblFungi"/>
</dbReference>
<dbReference type="EMBL" id="HE616743">
    <property type="protein sequence ID" value="CCE90179.1"/>
    <property type="molecule type" value="Genomic_DNA"/>
</dbReference>
<feature type="transmembrane region" description="Helical" evidence="1">
    <location>
        <begin position="290"/>
        <end position="309"/>
    </location>
</feature>
<reference evidence="2 3" key="1">
    <citation type="journal article" date="2011" name="Proc. Natl. Acad. Sci. U.S.A.">
        <title>Evolutionary erosion of yeast sex chromosomes by mating-type switching accidents.</title>
        <authorList>
            <person name="Gordon J.L."/>
            <person name="Armisen D."/>
            <person name="Proux-Wera E."/>
            <person name="Oheigeartaigh S.S."/>
            <person name="Byrne K.P."/>
            <person name="Wolfe K.H."/>
        </authorList>
    </citation>
    <scope>NUCLEOTIDE SEQUENCE [LARGE SCALE GENOMIC DNA]</scope>
    <source>
        <strain evidence="3">ATCC 10662 / CBS 1146 / NBRC 0425 / NCYC 2629 / NRRL Y-866</strain>
    </source>
</reference>
<name>G8ZNI5_TORDE</name>
<dbReference type="RefSeq" id="XP_003679390.1">
    <property type="nucleotide sequence ID" value="XM_003679342.1"/>
</dbReference>
<dbReference type="InParanoid" id="G8ZNI5"/>
<sequence length="575" mass="64706">MAANLPVEGVGRRTLKDGEDKTGMGKIARFFGNPGKRPTVKQQAPIVVPEDLVVSDPVIKTFQEERASLYSSSDDSNQEFGTITVGQNGSITTSQGFTGLEKGLTDRILDWLVMAAGSEYVFFLMWCILIIWIVLGCVYKGPNVWQVVMQDGQSLQTYFWDTLLVRQQLISAHEQRIICGVVRSRIASFKRFAKERRKFVGLKERDVEVVDLPVGDVEFSSKLLTENWYDRLCNYFSVIIGSLYTMIIFWIGIIIWLVCGVIPKPGDNEPPYTGETTGSNPHLVKFSSTWQLYINSATAVVLLVSSMFLQNIRARHDKHISKFIVHIFNADSEIEEKLRVENGDYESENPIVTIKSSKRTRGQKIIDLYADVVGTGAGTVIAVAAIAVWLAIGNTMHWNDNWWLIIGTYTGLIGFLDGFVIREVYYRIVNEEEKNYEDVATEDIELLETLGLECPEKFSGKPPGHKKSLDFRISVWINYVCSSQWSVLFSIAVIIGLIIAASCLHWSTTGQLLANTPTMIIEAFFMIVLIQAHNWADFQRRVELSALCGRRQILLNYLTKGSSESFGNESVSKIQ</sequence>
<protein>
    <recommendedName>
        <fullName evidence="4">Low-affinity Fe(2+) transport protein</fullName>
    </recommendedName>
</protein>
<dbReference type="FunCoup" id="G8ZNI5">
    <property type="interactions" value="285"/>
</dbReference>
<dbReference type="AlphaFoldDB" id="G8ZNI5"/>
<evidence type="ECO:0000313" key="2">
    <source>
        <dbReference type="EMBL" id="CCE90179.1"/>
    </source>
</evidence>
<dbReference type="eggNOG" id="ENOG502QRCK">
    <property type="taxonomic scope" value="Eukaryota"/>
</dbReference>
<dbReference type="Pfam" id="PF04120">
    <property type="entry name" value="Iron_permease"/>
    <property type="match status" value="2"/>
</dbReference>
<keyword evidence="1" id="KW-1133">Transmembrane helix</keyword>
<feature type="transmembrane region" description="Helical" evidence="1">
    <location>
        <begin position="402"/>
        <end position="421"/>
    </location>
</feature>
<dbReference type="OrthoDB" id="2224262at2759"/>
<feature type="transmembrane region" description="Helical" evidence="1">
    <location>
        <begin position="232"/>
        <end position="258"/>
    </location>
</feature>
<dbReference type="GO" id="GO:0006829">
    <property type="term" value="P:zinc ion transport"/>
    <property type="evidence" value="ECO:0007669"/>
    <property type="project" value="EnsemblFungi"/>
</dbReference>
<dbReference type="GO" id="GO:0005886">
    <property type="term" value="C:plasma membrane"/>
    <property type="evidence" value="ECO:0007669"/>
    <property type="project" value="EnsemblFungi"/>
</dbReference>
<proteinExistence type="predicted"/>
<dbReference type="Proteomes" id="UP000005627">
    <property type="component" value="Chromosome 2"/>
</dbReference>
<dbReference type="InterPro" id="IPR007251">
    <property type="entry name" value="Iron_permease_Fet4"/>
</dbReference>
<feature type="transmembrane region" description="Helical" evidence="1">
    <location>
        <begin position="476"/>
        <end position="500"/>
    </location>
</feature>
<evidence type="ECO:0008006" key="4">
    <source>
        <dbReference type="Google" id="ProtNLM"/>
    </source>
</evidence>
<evidence type="ECO:0000256" key="1">
    <source>
        <dbReference type="SAM" id="Phobius"/>
    </source>
</evidence>